<gene>
    <name evidence="2" type="primary">egtC</name>
    <name evidence="4" type="ORF">SAMN05445060_2175</name>
</gene>
<dbReference type="Pfam" id="PF13230">
    <property type="entry name" value="GATase_4"/>
    <property type="match status" value="1"/>
</dbReference>
<keyword evidence="2" id="KW-0378">Hydrolase</keyword>
<proteinExistence type="inferred from homology"/>
<dbReference type="NCBIfam" id="TIGR03442">
    <property type="entry name" value="ergothioneine biosynthesis protein EgtC"/>
    <property type="match status" value="1"/>
</dbReference>
<dbReference type="GO" id="GO:0052699">
    <property type="term" value="P:ergothioneine biosynthetic process"/>
    <property type="evidence" value="ECO:0007669"/>
    <property type="project" value="UniProtKB-UniRule"/>
</dbReference>
<dbReference type="InterPro" id="IPR017932">
    <property type="entry name" value="GATase_2_dom"/>
</dbReference>
<evidence type="ECO:0000256" key="1">
    <source>
        <dbReference type="ARBA" id="ARBA00022962"/>
    </source>
</evidence>
<accession>A0A1N7FLH7</accession>
<feature type="domain" description="Glutamine amidotransferase type-2" evidence="3">
    <location>
        <begin position="2"/>
        <end position="243"/>
    </location>
</feature>
<dbReference type="EC" id="3.5.1.118" evidence="2"/>
<reference evidence="4 5" key="1">
    <citation type="submission" date="2017-01" db="EMBL/GenBank/DDBJ databases">
        <authorList>
            <person name="Mah S.A."/>
            <person name="Swanson W.J."/>
            <person name="Moy G.W."/>
            <person name="Vacquier V.D."/>
        </authorList>
    </citation>
    <scope>NUCLEOTIDE SEQUENCE [LARGE SCALE GENOMIC DNA]</scope>
    <source>
        <strain evidence="4 5">CPCC 203464</strain>
    </source>
</reference>
<evidence type="ECO:0000256" key="2">
    <source>
        <dbReference type="HAMAP-Rule" id="MF_02036"/>
    </source>
</evidence>
<keyword evidence="5" id="KW-1185">Reference proteome</keyword>
<sequence>MCRHLAYLGPARTISDVLTTGSHSLLEQSWAPNDMRCDAVMNADGYGATWWSRSGTRSHRSQQPIWNDPAVSEVLTEVSSTAVVAAIRSATIGMPITHTANAPFSDGTWAFSHNGVVRDWPESLAALGESVPAVDWMRTPAATDSASLWVLLQHALRTRPPDVALRELTEEVLAAAPGSRLNLLLSDGTTVWATAVHHSLSVRVDDTSVWVASEPLGAATPGNTTEGQWRSVPDGSFVTATIGEPVVLSAVGEPAPVYTQE</sequence>
<keyword evidence="1 2" id="KW-0315">Glutamine amidotransferase</keyword>
<dbReference type="GO" id="GO:0016740">
    <property type="term" value="F:transferase activity"/>
    <property type="evidence" value="ECO:0007669"/>
    <property type="project" value="UniProtKB-KW"/>
</dbReference>
<dbReference type="InterPro" id="IPR017808">
    <property type="entry name" value="EgtC"/>
</dbReference>
<dbReference type="UniPathway" id="UPA01014"/>
<comment type="catalytic activity">
    <reaction evidence="2">
        <text>gamma-L-glutamyl-hercynylcysteine S-oxide + H2O = S-(hercyn-2-yl)-L-cysteine S-oxide + L-glutamate</text>
        <dbReference type="Rhea" id="RHEA:42684"/>
        <dbReference type="ChEBI" id="CHEBI:15377"/>
        <dbReference type="ChEBI" id="CHEBI:29985"/>
        <dbReference type="ChEBI" id="CHEBI:82703"/>
        <dbReference type="ChEBI" id="CHEBI:82706"/>
        <dbReference type="EC" id="3.5.1.118"/>
    </reaction>
</comment>
<dbReference type="STRING" id="1344003.SAMN05445060_2175"/>
<dbReference type="RefSeq" id="WP_076479344.1">
    <property type="nucleotide sequence ID" value="NZ_FTNT01000005.1"/>
</dbReference>
<dbReference type="Gene3D" id="3.60.20.10">
    <property type="entry name" value="Glutamine Phosphoribosylpyrophosphate, subunit 1, domain 1"/>
    <property type="match status" value="1"/>
</dbReference>
<dbReference type="SUPFAM" id="SSF56235">
    <property type="entry name" value="N-terminal nucleophile aminohydrolases (Ntn hydrolases)"/>
    <property type="match status" value="1"/>
</dbReference>
<organism evidence="4 5">
    <name type="scientific">Williamsia sterculiae</name>
    <dbReference type="NCBI Taxonomy" id="1344003"/>
    <lineage>
        <taxon>Bacteria</taxon>
        <taxon>Bacillati</taxon>
        <taxon>Actinomycetota</taxon>
        <taxon>Actinomycetes</taxon>
        <taxon>Mycobacteriales</taxon>
        <taxon>Nocardiaceae</taxon>
        <taxon>Williamsia</taxon>
    </lineage>
</organism>
<evidence type="ECO:0000313" key="5">
    <source>
        <dbReference type="Proteomes" id="UP000186218"/>
    </source>
</evidence>
<comment type="function">
    <text evidence="2">Catalyzes the hydrolysis of the gamma-glutamyl amide bond of hercynyl-gamma-L-glutamyl-L-cysteine sulfoxide to produce hercynylcysteine sulfoxide, a step in the biosynthesis pathway of ergothioneine.</text>
</comment>
<dbReference type="HAMAP" id="MF_02036">
    <property type="entry name" value="EgtC"/>
    <property type="match status" value="1"/>
</dbReference>
<keyword evidence="4" id="KW-0808">Transferase</keyword>
<dbReference type="InterPro" id="IPR032889">
    <property type="entry name" value="EgtC_Actinobacteria"/>
</dbReference>
<protein>
    <recommendedName>
        <fullName evidence="2">Gamma-glutamyl-hercynylcysteine sulfoxide hydrolase</fullName>
        <ecNumber evidence="2">3.5.1.118</ecNumber>
    </recommendedName>
    <alternativeName>
        <fullName evidence="2">Gamma-glutamyl hercynylcysteine S-oxide hydrolase</fullName>
    </alternativeName>
</protein>
<dbReference type="Proteomes" id="UP000186218">
    <property type="component" value="Unassembled WGS sequence"/>
</dbReference>
<name>A0A1N7FLH7_9NOCA</name>
<dbReference type="AlphaFoldDB" id="A0A1N7FLH7"/>
<dbReference type="InterPro" id="IPR029055">
    <property type="entry name" value="Ntn_hydrolases_N"/>
</dbReference>
<dbReference type="OrthoDB" id="9804310at2"/>
<evidence type="ECO:0000313" key="4">
    <source>
        <dbReference type="EMBL" id="SIS01181.1"/>
    </source>
</evidence>
<dbReference type="PANTHER" id="PTHR43187">
    <property type="entry name" value="GLUTAMINE AMIDOTRANSFERASE DUG3-RELATED"/>
    <property type="match status" value="1"/>
</dbReference>
<dbReference type="InterPro" id="IPR052373">
    <property type="entry name" value="Gamma-glu_amide_hydrolase"/>
</dbReference>
<evidence type="ECO:0000259" key="3">
    <source>
        <dbReference type="PROSITE" id="PS51278"/>
    </source>
</evidence>
<dbReference type="PROSITE" id="PS51278">
    <property type="entry name" value="GATASE_TYPE_2"/>
    <property type="match status" value="1"/>
</dbReference>
<dbReference type="CDD" id="cd01908">
    <property type="entry name" value="YafJ"/>
    <property type="match status" value="1"/>
</dbReference>
<dbReference type="InterPro" id="IPR026869">
    <property type="entry name" value="EgtC-like"/>
</dbReference>
<dbReference type="EMBL" id="FTNT01000005">
    <property type="protein sequence ID" value="SIS01181.1"/>
    <property type="molecule type" value="Genomic_DNA"/>
</dbReference>
<comment type="pathway">
    <text evidence="2">Amino-acid biosynthesis; ergothioneine biosynthesis.</text>
</comment>
<dbReference type="PANTHER" id="PTHR43187:SF2">
    <property type="entry name" value="GAMMA-GLUTAMYL-HERCYNYLCYSTEINE SULFOXIDE HYDROLASE"/>
    <property type="match status" value="1"/>
</dbReference>
<dbReference type="GO" id="GO:0016811">
    <property type="term" value="F:hydrolase activity, acting on carbon-nitrogen (but not peptide) bonds, in linear amides"/>
    <property type="evidence" value="ECO:0007669"/>
    <property type="project" value="UniProtKB-UniRule"/>
</dbReference>